<sequence length="77" mass="8717">MIMRIIEKHRRTTIPTLGRTFRYSVRDFRPRQSSVHSGTANSNTQCQCSIARPIGKDSCSNIRQTTHLEGGGIQLPF</sequence>
<keyword evidence="2" id="KW-1185">Reference proteome</keyword>
<dbReference type="EMBL" id="BPLR01016069">
    <property type="protein sequence ID" value="GIY81029.1"/>
    <property type="molecule type" value="Genomic_DNA"/>
</dbReference>
<dbReference type="AlphaFoldDB" id="A0AAV4WGS3"/>
<proteinExistence type="predicted"/>
<dbReference type="Proteomes" id="UP001054945">
    <property type="component" value="Unassembled WGS sequence"/>
</dbReference>
<evidence type="ECO:0000313" key="2">
    <source>
        <dbReference type="Proteomes" id="UP001054945"/>
    </source>
</evidence>
<name>A0AAV4WGS3_CAEEX</name>
<protein>
    <submittedName>
        <fullName evidence="1">Uncharacterized protein</fullName>
    </submittedName>
</protein>
<comment type="caution">
    <text evidence="1">The sequence shown here is derived from an EMBL/GenBank/DDBJ whole genome shotgun (WGS) entry which is preliminary data.</text>
</comment>
<organism evidence="1 2">
    <name type="scientific">Caerostris extrusa</name>
    <name type="common">Bark spider</name>
    <name type="synonym">Caerostris bankana</name>
    <dbReference type="NCBI Taxonomy" id="172846"/>
    <lineage>
        <taxon>Eukaryota</taxon>
        <taxon>Metazoa</taxon>
        <taxon>Ecdysozoa</taxon>
        <taxon>Arthropoda</taxon>
        <taxon>Chelicerata</taxon>
        <taxon>Arachnida</taxon>
        <taxon>Araneae</taxon>
        <taxon>Araneomorphae</taxon>
        <taxon>Entelegynae</taxon>
        <taxon>Araneoidea</taxon>
        <taxon>Araneidae</taxon>
        <taxon>Caerostris</taxon>
    </lineage>
</organism>
<accession>A0AAV4WGS3</accession>
<reference evidence="1 2" key="1">
    <citation type="submission" date="2021-06" db="EMBL/GenBank/DDBJ databases">
        <title>Caerostris extrusa draft genome.</title>
        <authorList>
            <person name="Kono N."/>
            <person name="Arakawa K."/>
        </authorList>
    </citation>
    <scope>NUCLEOTIDE SEQUENCE [LARGE SCALE GENOMIC DNA]</scope>
</reference>
<evidence type="ECO:0000313" key="1">
    <source>
        <dbReference type="EMBL" id="GIY81029.1"/>
    </source>
</evidence>
<gene>
    <name evidence="1" type="ORF">CEXT_259511</name>
</gene>